<gene>
    <name evidence="12" type="ORF">RSO01_62880</name>
</gene>
<dbReference type="InterPro" id="IPR058624">
    <property type="entry name" value="MdtA-like_HH"/>
</dbReference>
<evidence type="ECO:0000259" key="9">
    <source>
        <dbReference type="Pfam" id="PF25917"/>
    </source>
</evidence>
<feature type="domain" description="Multidrug resistance protein MdtA-like alpha-helical hairpin" evidence="8">
    <location>
        <begin position="113"/>
        <end position="182"/>
    </location>
</feature>
<evidence type="ECO:0000313" key="12">
    <source>
        <dbReference type="EMBL" id="GEP59122.1"/>
    </source>
</evidence>
<dbReference type="Pfam" id="PF25917">
    <property type="entry name" value="BSH_RND"/>
    <property type="match status" value="1"/>
</dbReference>
<evidence type="ECO:0000256" key="4">
    <source>
        <dbReference type="ARBA" id="ARBA00022475"/>
    </source>
</evidence>
<accession>A0A512NJM8</accession>
<dbReference type="PANTHER" id="PTHR30469">
    <property type="entry name" value="MULTIDRUG RESISTANCE PROTEIN MDTA"/>
    <property type="match status" value="1"/>
</dbReference>
<dbReference type="InterPro" id="IPR058626">
    <property type="entry name" value="MdtA-like_b-barrel"/>
</dbReference>
<name>A0A512NJM8_9HYPH</name>
<evidence type="ECO:0000256" key="7">
    <source>
        <dbReference type="SAM" id="MobiDB-lite"/>
    </source>
</evidence>
<evidence type="ECO:0000259" key="8">
    <source>
        <dbReference type="Pfam" id="PF25876"/>
    </source>
</evidence>
<evidence type="ECO:0000259" key="10">
    <source>
        <dbReference type="Pfam" id="PF25944"/>
    </source>
</evidence>
<proteinExistence type="inferred from homology"/>
<dbReference type="InterPro" id="IPR006143">
    <property type="entry name" value="RND_pump_MFP"/>
</dbReference>
<feature type="region of interest" description="Disordered" evidence="7">
    <location>
        <begin position="361"/>
        <end position="430"/>
    </location>
</feature>
<evidence type="ECO:0000256" key="5">
    <source>
        <dbReference type="ARBA" id="ARBA00022519"/>
    </source>
</evidence>
<sequence length="430" mass="45667">MKRLRTLLGIGLGLAIVAGAGWYISQNGTVPASRQGAGRFGAGMPTPVGIATAAKGEVPVVIRALGTVAPLQTVNVKTQITGQLLKVDFKEGQMVKQGDMLALVDPRPYDVALQQAIGAQQKDEALLKNAQTDLERYRKLVAQDSIARQQLDTQQSLVRQYEAALVMDQAAVDAAKLNVAYTKIIAPITGRIGLRTVDPGNYVTMGDATSICIIIQIQPISVLFTIPEDTLPQVRERLKAGAKLEVRVLDRAQKNELAIGKLDTHDNIIDITTGTVKLRAVFDNKDDALFPNQFVNVRLLVDTVKDATVVPVAAIQRGTPGTFVYLVKADDTVEIRVVELGATDGDKVQIVKGLQPGDQVVIDGTDRLRDGAKIRRPGGGQPRAASGPPIANAPDPNQGGGQQQQQRRRQANGGGTGSSPGGAAAAQPNQ</sequence>
<evidence type="ECO:0000256" key="1">
    <source>
        <dbReference type="ARBA" id="ARBA00004236"/>
    </source>
</evidence>
<keyword evidence="5" id="KW-0997">Cell inner membrane</keyword>
<keyword evidence="13" id="KW-1185">Reference proteome</keyword>
<dbReference type="GO" id="GO:0015562">
    <property type="term" value="F:efflux transmembrane transporter activity"/>
    <property type="evidence" value="ECO:0007669"/>
    <property type="project" value="TreeGrafter"/>
</dbReference>
<evidence type="ECO:0000256" key="3">
    <source>
        <dbReference type="ARBA" id="ARBA00022448"/>
    </source>
</evidence>
<feature type="domain" description="Multidrug resistance protein MdtA-like barrel-sandwich hybrid" evidence="9">
    <location>
        <begin position="73"/>
        <end position="214"/>
    </location>
</feature>
<dbReference type="Gene3D" id="2.40.420.20">
    <property type="match status" value="1"/>
</dbReference>
<dbReference type="Proteomes" id="UP000321058">
    <property type="component" value="Unassembled WGS sequence"/>
</dbReference>
<dbReference type="GO" id="GO:1990281">
    <property type="term" value="C:efflux pump complex"/>
    <property type="evidence" value="ECO:0007669"/>
    <property type="project" value="TreeGrafter"/>
</dbReference>
<evidence type="ECO:0000259" key="11">
    <source>
        <dbReference type="Pfam" id="PF25967"/>
    </source>
</evidence>
<protein>
    <submittedName>
        <fullName evidence="12">Transport system membrane protein</fullName>
    </submittedName>
</protein>
<organism evidence="12 13">
    <name type="scientific">Reyranella soli</name>
    <dbReference type="NCBI Taxonomy" id="1230389"/>
    <lineage>
        <taxon>Bacteria</taxon>
        <taxon>Pseudomonadati</taxon>
        <taxon>Pseudomonadota</taxon>
        <taxon>Alphaproteobacteria</taxon>
        <taxon>Hyphomicrobiales</taxon>
        <taxon>Reyranellaceae</taxon>
        <taxon>Reyranella</taxon>
    </lineage>
</organism>
<dbReference type="Gene3D" id="2.40.30.170">
    <property type="match status" value="1"/>
</dbReference>
<feature type="domain" description="Multidrug resistance protein MdtA-like beta-barrel" evidence="10">
    <location>
        <begin position="219"/>
        <end position="303"/>
    </location>
</feature>
<dbReference type="InterPro" id="IPR058627">
    <property type="entry name" value="MdtA-like_C"/>
</dbReference>
<dbReference type="RefSeq" id="WP_147154481.1">
    <property type="nucleotide sequence ID" value="NZ_BKAJ01000119.1"/>
</dbReference>
<dbReference type="AlphaFoldDB" id="A0A512NJM8"/>
<dbReference type="PANTHER" id="PTHR30469:SF12">
    <property type="entry name" value="MULTIDRUG RESISTANCE PROTEIN MDTA"/>
    <property type="match status" value="1"/>
</dbReference>
<dbReference type="EMBL" id="BKAJ01000119">
    <property type="protein sequence ID" value="GEP59122.1"/>
    <property type="molecule type" value="Genomic_DNA"/>
</dbReference>
<evidence type="ECO:0000256" key="6">
    <source>
        <dbReference type="ARBA" id="ARBA00023136"/>
    </source>
</evidence>
<dbReference type="Pfam" id="PF25967">
    <property type="entry name" value="RND-MFP_C"/>
    <property type="match status" value="1"/>
</dbReference>
<dbReference type="NCBIfam" id="NF008589">
    <property type="entry name" value="PRK11556.1"/>
    <property type="match status" value="1"/>
</dbReference>
<feature type="compositionally biased region" description="Low complexity" evidence="7">
    <location>
        <begin position="421"/>
        <end position="430"/>
    </location>
</feature>
<dbReference type="Pfam" id="PF25876">
    <property type="entry name" value="HH_MFP_RND"/>
    <property type="match status" value="1"/>
</dbReference>
<dbReference type="SUPFAM" id="SSF111369">
    <property type="entry name" value="HlyD-like secretion proteins"/>
    <property type="match status" value="1"/>
</dbReference>
<dbReference type="FunFam" id="2.40.420.20:FF:000001">
    <property type="entry name" value="Efflux RND transporter periplasmic adaptor subunit"/>
    <property type="match status" value="1"/>
</dbReference>
<dbReference type="Gene3D" id="1.10.287.470">
    <property type="entry name" value="Helix hairpin bin"/>
    <property type="match status" value="1"/>
</dbReference>
<comment type="similarity">
    <text evidence="2">Belongs to the membrane fusion protein (MFP) (TC 8.A.1) family.</text>
</comment>
<feature type="domain" description="Multidrug resistance protein MdtA-like C-terminal permuted SH3" evidence="11">
    <location>
        <begin position="306"/>
        <end position="367"/>
    </location>
</feature>
<dbReference type="InterPro" id="IPR058625">
    <property type="entry name" value="MdtA-like_BSH"/>
</dbReference>
<dbReference type="Gene3D" id="2.40.50.100">
    <property type="match status" value="1"/>
</dbReference>
<comment type="caution">
    <text evidence="12">The sequence shown here is derived from an EMBL/GenBank/DDBJ whole genome shotgun (WGS) entry which is preliminary data.</text>
</comment>
<keyword evidence="3" id="KW-0813">Transport</keyword>
<comment type="subcellular location">
    <subcellularLocation>
        <location evidence="1">Cell membrane</location>
    </subcellularLocation>
</comment>
<dbReference type="NCBIfam" id="TIGR01730">
    <property type="entry name" value="RND_mfp"/>
    <property type="match status" value="1"/>
</dbReference>
<evidence type="ECO:0000256" key="2">
    <source>
        <dbReference type="ARBA" id="ARBA00009477"/>
    </source>
</evidence>
<evidence type="ECO:0000313" key="13">
    <source>
        <dbReference type="Proteomes" id="UP000321058"/>
    </source>
</evidence>
<dbReference type="OrthoDB" id="9783047at2"/>
<reference evidence="12 13" key="1">
    <citation type="submission" date="2019-07" db="EMBL/GenBank/DDBJ databases">
        <title>Whole genome shotgun sequence of Reyranella soli NBRC 108950.</title>
        <authorList>
            <person name="Hosoyama A."/>
            <person name="Uohara A."/>
            <person name="Ohji S."/>
            <person name="Ichikawa N."/>
        </authorList>
    </citation>
    <scope>NUCLEOTIDE SEQUENCE [LARGE SCALE GENOMIC DNA]</scope>
    <source>
        <strain evidence="12 13">NBRC 108950</strain>
    </source>
</reference>
<feature type="compositionally biased region" description="Basic and acidic residues" evidence="7">
    <location>
        <begin position="364"/>
        <end position="373"/>
    </location>
</feature>
<keyword evidence="4" id="KW-1003">Cell membrane</keyword>
<dbReference type="Pfam" id="PF25944">
    <property type="entry name" value="Beta-barrel_RND"/>
    <property type="match status" value="1"/>
</dbReference>
<dbReference type="GO" id="GO:0030313">
    <property type="term" value="C:cell envelope"/>
    <property type="evidence" value="ECO:0007669"/>
    <property type="project" value="UniProtKB-SubCell"/>
</dbReference>
<keyword evidence="6" id="KW-0472">Membrane</keyword>